<evidence type="ECO:0000313" key="17">
    <source>
        <dbReference type="Proteomes" id="UP000265560"/>
    </source>
</evidence>
<evidence type="ECO:0000256" key="8">
    <source>
        <dbReference type="ARBA" id="ARBA00023136"/>
    </source>
</evidence>
<comment type="similarity">
    <text evidence="10">Belongs to the methyl-accepting chemotaxis (MCP) protein family.</text>
</comment>
<proteinExistence type="inferred from homology"/>
<evidence type="ECO:0000256" key="11">
    <source>
        <dbReference type="PROSITE-ProRule" id="PRU00284"/>
    </source>
</evidence>
<sequence>MFKRSIAWRLVLVVGAAITCILATSGGMLTQSIGARVGALKQANMQHLVHSALIMVKAYNRELEDRAKNLSALFGETFAGPFELDATQEMLVEGQRLPLLTQGGKPLAGDHHAVDRFAALTGGNATIFVKRGEDFVRVVTSVKKQDGSRAVGTLLDRASPAYARVIRGEAFTGKVNLFGRQFVTNYTPIKDSAGQIIGIRYIGIGFDESLQSLKDGLGALAIGQNGYIFALDAAAGDRRGAFVLHPALAGRNLDQESGGQFVAHLLQQGGGELVHQGPQQGRSGPVSGEWVTYFETIPELNWIVAATVPAEELSEVNRWLVRLMLAMTVLIIACAALVLVLAVRRLVGAPLAQAVVELEHIAAGDYSRAIKVTRDDEAGQLQRALQRMQQQVREVLVELTRTAGELAGAAGQTSAASARVAQGSAEQSHAAAQIASTIEELTVSVDRLAENAEEAKSLSESSYRTSEEGAQVIAQAGMEMQGISSSVSGAASDLDQLGEMSGQISTVLAVIEDIAKQTNLLALNAAIEAARAGEQGRGFAVVADEVRSLAGRTTTSAREISVTIADIQQSTQRAVGSMQAGVQRVEQGAALSTHAGESIQSIRDGSQRVMEVFSGISLMLKEQAQASNDVAENVERIAAMTETNTQSVRQVAEAARELEIMADSLKRLVASFRI</sequence>
<gene>
    <name evidence="16" type="ORF">D3880_11610</name>
</gene>
<keyword evidence="5" id="KW-0997">Cell inner membrane</keyword>
<dbReference type="EMBL" id="CP032419">
    <property type="protein sequence ID" value="AYC32976.1"/>
    <property type="molecule type" value="Genomic_DNA"/>
</dbReference>
<keyword evidence="2" id="KW-1003">Cell membrane</keyword>
<evidence type="ECO:0000256" key="4">
    <source>
        <dbReference type="ARBA" id="ARBA00022500"/>
    </source>
</evidence>
<keyword evidence="6 12" id="KW-0812">Transmembrane</keyword>
<evidence type="ECO:0000256" key="3">
    <source>
        <dbReference type="ARBA" id="ARBA00022481"/>
    </source>
</evidence>
<evidence type="ECO:0000259" key="14">
    <source>
        <dbReference type="PROSITE" id="PS50192"/>
    </source>
</evidence>
<keyword evidence="8 12" id="KW-0472">Membrane</keyword>
<dbReference type="InterPro" id="IPR029151">
    <property type="entry name" value="Sensor-like_sf"/>
</dbReference>
<feature type="transmembrane region" description="Helical" evidence="12">
    <location>
        <begin position="319"/>
        <end position="343"/>
    </location>
</feature>
<accession>A0A385Z1M0</accession>
<dbReference type="Gene3D" id="3.30.450.20">
    <property type="entry name" value="PAS domain"/>
    <property type="match status" value="1"/>
</dbReference>
<name>A0A385Z1M0_9PSED</name>
<dbReference type="Proteomes" id="UP000265560">
    <property type="component" value="Chromosome"/>
</dbReference>
<dbReference type="Pfam" id="PF17201">
    <property type="entry name" value="Cache_3-Cache_2"/>
    <property type="match status" value="1"/>
</dbReference>
<dbReference type="SMART" id="SM00304">
    <property type="entry name" value="HAMP"/>
    <property type="match status" value="1"/>
</dbReference>
<dbReference type="InterPro" id="IPR033462">
    <property type="entry name" value="Cache_3-Cache_2"/>
</dbReference>
<organism evidence="16 17">
    <name type="scientific">Pseudomonas cavernae</name>
    <dbReference type="NCBI Taxonomy" id="2320867"/>
    <lineage>
        <taxon>Bacteria</taxon>
        <taxon>Pseudomonadati</taxon>
        <taxon>Pseudomonadota</taxon>
        <taxon>Gammaproteobacteria</taxon>
        <taxon>Pseudomonadales</taxon>
        <taxon>Pseudomonadaceae</taxon>
        <taxon>Pseudomonas</taxon>
    </lineage>
</organism>
<dbReference type="InterPro" id="IPR004089">
    <property type="entry name" value="MCPsignal_dom"/>
</dbReference>
<dbReference type="PROSITE" id="PS50192">
    <property type="entry name" value="T_SNARE"/>
    <property type="match status" value="1"/>
</dbReference>
<dbReference type="PANTHER" id="PTHR32089">
    <property type="entry name" value="METHYL-ACCEPTING CHEMOTAXIS PROTEIN MCPB"/>
    <property type="match status" value="1"/>
</dbReference>
<evidence type="ECO:0000313" key="16">
    <source>
        <dbReference type="EMBL" id="AYC32976.1"/>
    </source>
</evidence>
<dbReference type="OrthoDB" id="9763018at2"/>
<keyword evidence="9 11" id="KW-0807">Transducer</keyword>
<feature type="domain" description="T-SNARE coiled-coil homology" evidence="14">
    <location>
        <begin position="589"/>
        <end position="651"/>
    </location>
</feature>
<reference evidence="17" key="1">
    <citation type="submission" date="2018-09" db="EMBL/GenBank/DDBJ databases">
        <authorList>
            <person name="Zhu H."/>
        </authorList>
    </citation>
    <scope>NUCLEOTIDE SEQUENCE [LARGE SCALE GENOMIC DNA]</scope>
    <source>
        <strain evidence="17">K2W31S-8</strain>
    </source>
</reference>
<dbReference type="InterPro" id="IPR000727">
    <property type="entry name" value="T_SNARE_dom"/>
</dbReference>
<dbReference type="GO" id="GO:0005886">
    <property type="term" value="C:plasma membrane"/>
    <property type="evidence" value="ECO:0007669"/>
    <property type="project" value="UniProtKB-SubCell"/>
</dbReference>
<evidence type="ECO:0000256" key="12">
    <source>
        <dbReference type="SAM" id="Phobius"/>
    </source>
</evidence>
<dbReference type="GO" id="GO:0007165">
    <property type="term" value="P:signal transduction"/>
    <property type="evidence" value="ECO:0007669"/>
    <property type="project" value="UniProtKB-KW"/>
</dbReference>
<dbReference type="Pfam" id="PF00672">
    <property type="entry name" value="HAMP"/>
    <property type="match status" value="1"/>
</dbReference>
<evidence type="ECO:0000256" key="2">
    <source>
        <dbReference type="ARBA" id="ARBA00022475"/>
    </source>
</evidence>
<dbReference type="SMART" id="SM00283">
    <property type="entry name" value="MA"/>
    <property type="match status" value="1"/>
</dbReference>
<evidence type="ECO:0000259" key="15">
    <source>
        <dbReference type="PROSITE" id="PS50885"/>
    </source>
</evidence>
<dbReference type="SUPFAM" id="SSF103190">
    <property type="entry name" value="Sensory domain-like"/>
    <property type="match status" value="1"/>
</dbReference>
<keyword evidence="4" id="KW-0145">Chemotaxis</keyword>
<evidence type="ECO:0000259" key="13">
    <source>
        <dbReference type="PROSITE" id="PS50111"/>
    </source>
</evidence>
<dbReference type="KEGG" id="pcav:D3880_11610"/>
<dbReference type="PROSITE" id="PS50111">
    <property type="entry name" value="CHEMOTAXIS_TRANSDUC_2"/>
    <property type="match status" value="1"/>
</dbReference>
<feature type="domain" description="HAMP" evidence="15">
    <location>
        <begin position="345"/>
        <end position="397"/>
    </location>
</feature>
<keyword evidence="7 12" id="KW-1133">Transmembrane helix</keyword>
<evidence type="ECO:0000256" key="6">
    <source>
        <dbReference type="ARBA" id="ARBA00022692"/>
    </source>
</evidence>
<protein>
    <submittedName>
        <fullName evidence="16">Methyl-accepting chemotaxis protein</fullName>
    </submittedName>
</protein>
<dbReference type="GO" id="GO:0006935">
    <property type="term" value="P:chemotaxis"/>
    <property type="evidence" value="ECO:0007669"/>
    <property type="project" value="UniProtKB-KW"/>
</dbReference>
<keyword evidence="17" id="KW-1185">Reference proteome</keyword>
<dbReference type="Pfam" id="PF00015">
    <property type="entry name" value="MCPsignal"/>
    <property type="match status" value="1"/>
</dbReference>
<dbReference type="Gene3D" id="1.10.287.950">
    <property type="entry name" value="Methyl-accepting chemotaxis protein"/>
    <property type="match status" value="1"/>
</dbReference>
<dbReference type="FunFam" id="1.10.287.950:FF:000001">
    <property type="entry name" value="Methyl-accepting chemotaxis sensory transducer"/>
    <property type="match status" value="1"/>
</dbReference>
<evidence type="ECO:0000256" key="1">
    <source>
        <dbReference type="ARBA" id="ARBA00004429"/>
    </source>
</evidence>
<dbReference type="CDD" id="cd18774">
    <property type="entry name" value="PDC2_HK_sensor"/>
    <property type="match status" value="1"/>
</dbReference>
<evidence type="ECO:0000256" key="7">
    <source>
        <dbReference type="ARBA" id="ARBA00022989"/>
    </source>
</evidence>
<dbReference type="CDD" id="cd11386">
    <property type="entry name" value="MCP_signal"/>
    <property type="match status" value="1"/>
</dbReference>
<dbReference type="CDD" id="cd06225">
    <property type="entry name" value="HAMP"/>
    <property type="match status" value="1"/>
</dbReference>
<dbReference type="SUPFAM" id="SSF58104">
    <property type="entry name" value="Methyl-accepting chemotaxis protein (MCP) signaling domain"/>
    <property type="match status" value="1"/>
</dbReference>
<dbReference type="InterPro" id="IPR003660">
    <property type="entry name" value="HAMP_dom"/>
</dbReference>
<feature type="domain" description="Methyl-accepting transducer" evidence="13">
    <location>
        <begin position="402"/>
        <end position="638"/>
    </location>
</feature>
<evidence type="ECO:0000256" key="5">
    <source>
        <dbReference type="ARBA" id="ARBA00022519"/>
    </source>
</evidence>
<dbReference type="PROSITE" id="PS50885">
    <property type="entry name" value="HAMP"/>
    <property type="match status" value="1"/>
</dbReference>
<evidence type="ECO:0000256" key="9">
    <source>
        <dbReference type="ARBA" id="ARBA00023224"/>
    </source>
</evidence>
<comment type="subcellular location">
    <subcellularLocation>
        <location evidence="1">Cell inner membrane</location>
        <topology evidence="1">Multi-pass membrane protein</topology>
    </subcellularLocation>
</comment>
<dbReference type="PANTHER" id="PTHR32089:SF112">
    <property type="entry name" value="LYSOZYME-LIKE PROTEIN-RELATED"/>
    <property type="match status" value="1"/>
</dbReference>
<dbReference type="AlphaFoldDB" id="A0A385Z1M0"/>
<evidence type="ECO:0000256" key="10">
    <source>
        <dbReference type="ARBA" id="ARBA00029447"/>
    </source>
</evidence>
<keyword evidence="3" id="KW-0488">Methylation</keyword>